<dbReference type="Proteomes" id="UP000694923">
    <property type="component" value="Unplaced"/>
</dbReference>
<dbReference type="CDD" id="cd23623">
    <property type="entry name" value="TFP_LU_ECD_CD177_rpt1"/>
    <property type="match status" value="1"/>
</dbReference>
<keyword evidence="5" id="KW-0325">Glycoprotein</keyword>
<keyword evidence="3" id="KW-0732">Signal</keyword>
<accession>A0ABM0QLD9</accession>
<evidence type="ECO:0000256" key="4">
    <source>
        <dbReference type="ARBA" id="ARBA00023136"/>
    </source>
</evidence>
<organism evidence="7 8">
    <name type="scientific">Galeopterus variegatus</name>
    <name type="common">Malayan flying lemur</name>
    <name type="synonym">Cynocephalus variegatus</name>
    <dbReference type="NCBI Taxonomy" id="482537"/>
    <lineage>
        <taxon>Eukaryota</taxon>
        <taxon>Metazoa</taxon>
        <taxon>Chordata</taxon>
        <taxon>Craniata</taxon>
        <taxon>Vertebrata</taxon>
        <taxon>Euteleostomi</taxon>
        <taxon>Mammalia</taxon>
        <taxon>Eutheria</taxon>
        <taxon>Euarchontoglires</taxon>
        <taxon>Dermoptera</taxon>
        <taxon>Cynocephalidae</taxon>
        <taxon>Galeopterus</taxon>
    </lineage>
</organism>
<dbReference type="Pfam" id="PF00021">
    <property type="entry name" value="UPAR_LY6"/>
    <property type="match status" value="4"/>
</dbReference>
<dbReference type="InterPro" id="IPR016054">
    <property type="entry name" value="LY6_UPA_recep-like"/>
</dbReference>
<keyword evidence="7" id="KW-1185">Reference proteome</keyword>
<dbReference type="CDD" id="cd23624">
    <property type="entry name" value="TFP_LU_ECD_CD177_rpt3"/>
    <property type="match status" value="1"/>
</dbReference>
<comment type="subcellular location">
    <subcellularLocation>
        <location evidence="1">Cell membrane</location>
    </subcellularLocation>
</comment>
<feature type="domain" description="UPAR/Ly6" evidence="6">
    <location>
        <begin position="313"/>
        <end position="386"/>
    </location>
</feature>
<dbReference type="InterPro" id="IPR051899">
    <property type="entry name" value="Fert-Immune_med_protein"/>
</dbReference>
<evidence type="ECO:0000256" key="5">
    <source>
        <dbReference type="ARBA" id="ARBA00023180"/>
    </source>
</evidence>
<keyword evidence="2" id="KW-1003">Cell membrane</keyword>
<name>A0ABM0QLD9_GALVR</name>
<dbReference type="CDD" id="cd23636">
    <property type="entry name" value="TFP_LU_ECD_CD177_rpt2"/>
    <property type="match status" value="1"/>
</dbReference>
<sequence>MGLLFSLPGQQALVCQWGTLQFVRNVSDMPLQWTAGQQSCEIGWGCQDTLMFIENGPQVNLVLSKSCTQAEDQEAQVTHHRAGPGLSVVSYTHVCRQKDFCNDLSTTAPLWAPPLPTEPGPVRCPVCFPTFGCPEDAAEQICPAGYTHCYNGVLQLRGANISTNLKVQGCMSQPGCNLLNGTRKIGPIDVSESCNAKDFLFCHRGVTLQIKANLTQEPAEWTTSSYQMCGAGEVCQETLLLIDVGYRSLLLGSKGCSKAGVPDSQTVSIHSGPLGVLVASYVRYCSSDYCNRASTSSVLLNALPHPAAPAPGDLRCPVCVQLSGSCLPNSNYATCPNGTTHCYNGHINLRGGGVTSTLSVQGCMAPSSISLLNHTRNIGAFSVKENFEGVPEGTPKRPFLRSALQDTVEEANETMQSKDAAWTKEGTLHVKSGEAELTRSG</sequence>
<feature type="domain" description="UPAR/Ly6" evidence="6">
    <location>
        <begin position="224"/>
        <end position="292"/>
    </location>
</feature>
<dbReference type="SUPFAM" id="SSF57302">
    <property type="entry name" value="Snake toxin-like"/>
    <property type="match status" value="1"/>
</dbReference>
<dbReference type="PANTHER" id="PTHR16529:SF8">
    <property type="entry name" value="CD177 ANTIGEN"/>
    <property type="match status" value="1"/>
</dbReference>
<dbReference type="RefSeq" id="XP_008569180.1">
    <property type="nucleotide sequence ID" value="XM_008570958.1"/>
</dbReference>
<reference evidence="8" key="1">
    <citation type="submission" date="2025-08" db="UniProtKB">
        <authorList>
            <consortium name="RefSeq"/>
        </authorList>
    </citation>
    <scope>IDENTIFICATION</scope>
</reference>
<dbReference type="CDD" id="cd23637">
    <property type="entry name" value="TFP_LU_ECD_CD177_rpt4"/>
    <property type="match status" value="1"/>
</dbReference>
<feature type="domain" description="UPAR/Ly6" evidence="6">
    <location>
        <begin position="46"/>
        <end position="103"/>
    </location>
</feature>
<dbReference type="InterPro" id="IPR045860">
    <property type="entry name" value="Snake_toxin-like_sf"/>
</dbReference>
<evidence type="ECO:0000313" key="7">
    <source>
        <dbReference type="Proteomes" id="UP000694923"/>
    </source>
</evidence>
<dbReference type="GeneID" id="103589082"/>
<feature type="domain" description="UPAR/Ly6" evidence="6">
    <location>
        <begin position="122"/>
        <end position="203"/>
    </location>
</feature>
<evidence type="ECO:0000256" key="3">
    <source>
        <dbReference type="ARBA" id="ARBA00022729"/>
    </source>
</evidence>
<protein>
    <submittedName>
        <fullName evidence="8">CD177 antigen</fullName>
    </submittedName>
</protein>
<evidence type="ECO:0000256" key="2">
    <source>
        <dbReference type="ARBA" id="ARBA00022475"/>
    </source>
</evidence>
<evidence type="ECO:0000259" key="6">
    <source>
        <dbReference type="Pfam" id="PF00021"/>
    </source>
</evidence>
<keyword evidence="4" id="KW-0472">Membrane</keyword>
<evidence type="ECO:0000256" key="1">
    <source>
        <dbReference type="ARBA" id="ARBA00004236"/>
    </source>
</evidence>
<proteinExistence type="predicted"/>
<dbReference type="PANTHER" id="PTHR16529">
    <property type="entry name" value="CD177 ANTIGEN"/>
    <property type="match status" value="1"/>
</dbReference>
<evidence type="ECO:0000313" key="8">
    <source>
        <dbReference type="RefSeq" id="XP_008569180.1"/>
    </source>
</evidence>
<gene>
    <name evidence="8" type="primary">CD177</name>
</gene>